<dbReference type="PROSITE" id="PS50011">
    <property type="entry name" value="PROTEIN_KINASE_DOM"/>
    <property type="match status" value="1"/>
</dbReference>
<gene>
    <name evidence="3" type="ORF">OSB04_019228</name>
</gene>
<dbReference type="InterPro" id="IPR000719">
    <property type="entry name" value="Prot_kinase_dom"/>
</dbReference>
<keyword evidence="4" id="KW-1185">Reference proteome</keyword>
<feature type="compositionally biased region" description="Basic and acidic residues" evidence="1">
    <location>
        <begin position="423"/>
        <end position="444"/>
    </location>
</feature>
<dbReference type="AlphaFoldDB" id="A0AA38T255"/>
<sequence>MRFPQCIQDRKLLVQNMEHMKIPLKDIKLATNDFDEEFRIGRGGFGKVYKAVLSHFDVKEYNIETRLQIPSMIELLGYPRKQSIVAIKRLDKRFGQGTQEFMQEISILPYFRHQNLVTLVGFCDEDHERILVYEYASNGSLDEYIAKRNRTINLRWALRLQICLDVARGLNFLHNSVGEYYRIIHRDVKSSNILLDDNWKGMISDFGLSKIGPSNLPATFLMTQVAGTFGYIDPLYQKTGMLTKETDVYSFGVVLFELLCGRLAHMTNSTDDLKFIPDMAKRYFNQKKIHEIVDPKLKDEFEKASSSILDMETCPDSVNIFAAIAYQCLEEKREDRPSIGNVVEQLDKALKSHEGFRQHKDEAQSSQGPDGPPIDEVSLWERIVGGWRKGRIFGFGTSQDPHYSVTTECSDSGKSTSSSSEINELREKLQRVEQESKTREDRYKTQLEQERKLRQDMVEEQERVAAELVEQIALTDSLAAFLQRQGYTPPPGPPSRPPPS</sequence>
<proteinExistence type="predicted"/>
<reference evidence="3" key="1">
    <citation type="submission" date="2023-03" db="EMBL/GenBank/DDBJ databases">
        <title>Chromosome-scale reference genome and RAD-based genetic map of yellow starthistle (Centaurea solstitialis) reveal putative structural variation and QTLs associated with invader traits.</title>
        <authorList>
            <person name="Reatini B."/>
            <person name="Cang F.A."/>
            <person name="Jiang Q."/>
            <person name="Mckibben M.T.W."/>
            <person name="Barker M.S."/>
            <person name="Rieseberg L.H."/>
            <person name="Dlugosch K.M."/>
        </authorList>
    </citation>
    <scope>NUCLEOTIDE SEQUENCE</scope>
    <source>
        <strain evidence="3">CAN-66</strain>
        <tissue evidence="3">Leaf</tissue>
    </source>
</reference>
<dbReference type="SUPFAM" id="SSF56112">
    <property type="entry name" value="Protein kinase-like (PK-like)"/>
    <property type="match status" value="1"/>
</dbReference>
<dbReference type="GO" id="GO:0009506">
    <property type="term" value="C:plasmodesma"/>
    <property type="evidence" value="ECO:0007669"/>
    <property type="project" value="TreeGrafter"/>
</dbReference>
<feature type="region of interest" description="Disordered" evidence="1">
    <location>
        <begin position="353"/>
        <end position="375"/>
    </location>
</feature>
<accession>A0AA38T255</accession>
<feature type="region of interest" description="Disordered" evidence="1">
    <location>
        <begin position="400"/>
        <end position="444"/>
    </location>
</feature>
<evidence type="ECO:0000256" key="1">
    <source>
        <dbReference type="SAM" id="MobiDB-lite"/>
    </source>
</evidence>
<dbReference type="PROSITE" id="PS00108">
    <property type="entry name" value="PROTEIN_KINASE_ST"/>
    <property type="match status" value="1"/>
</dbReference>
<evidence type="ECO:0000259" key="2">
    <source>
        <dbReference type="PROSITE" id="PS50011"/>
    </source>
</evidence>
<comment type="caution">
    <text evidence="3">The sequence shown here is derived from an EMBL/GenBank/DDBJ whole genome shotgun (WGS) entry which is preliminary data.</text>
</comment>
<dbReference type="SMART" id="SM00220">
    <property type="entry name" value="S_TKc"/>
    <property type="match status" value="1"/>
</dbReference>
<dbReference type="Proteomes" id="UP001172457">
    <property type="component" value="Chromosome 5"/>
</dbReference>
<organism evidence="3 4">
    <name type="scientific">Centaurea solstitialis</name>
    <name type="common">yellow star-thistle</name>
    <dbReference type="NCBI Taxonomy" id="347529"/>
    <lineage>
        <taxon>Eukaryota</taxon>
        <taxon>Viridiplantae</taxon>
        <taxon>Streptophyta</taxon>
        <taxon>Embryophyta</taxon>
        <taxon>Tracheophyta</taxon>
        <taxon>Spermatophyta</taxon>
        <taxon>Magnoliopsida</taxon>
        <taxon>eudicotyledons</taxon>
        <taxon>Gunneridae</taxon>
        <taxon>Pentapetalae</taxon>
        <taxon>asterids</taxon>
        <taxon>campanulids</taxon>
        <taxon>Asterales</taxon>
        <taxon>Asteraceae</taxon>
        <taxon>Carduoideae</taxon>
        <taxon>Cardueae</taxon>
        <taxon>Centaureinae</taxon>
        <taxon>Centaurea</taxon>
    </lineage>
</organism>
<feature type="compositionally biased region" description="Basic and acidic residues" evidence="1">
    <location>
        <begin position="353"/>
        <end position="363"/>
    </location>
</feature>
<evidence type="ECO:0000313" key="3">
    <source>
        <dbReference type="EMBL" id="KAJ9546685.1"/>
    </source>
</evidence>
<dbReference type="Pfam" id="PF07714">
    <property type="entry name" value="PK_Tyr_Ser-Thr"/>
    <property type="match status" value="1"/>
</dbReference>
<name>A0AA38T255_9ASTR</name>
<protein>
    <recommendedName>
        <fullName evidence="2">Protein kinase domain-containing protein</fullName>
    </recommendedName>
</protein>
<dbReference type="GO" id="GO:0005886">
    <property type="term" value="C:plasma membrane"/>
    <property type="evidence" value="ECO:0007669"/>
    <property type="project" value="TreeGrafter"/>
</dbReference>
<dbReference type="PANTHER" id="PTHR27003:SF354">
    <property type="entry name" value="PROTEIN KINASE DOMAIN-CONTAINING PROTEIN"/>
    <property type="match status" value="1"/>
</dbReference>
<dbReference type="InterPro" id="IPR011009">
    <property type="entry name" value="Kinase-like_dom_sf"/>
</dbReference>
<dbReference type="InterPro" id="IPR045272">
    <property type="entry name" value="ANXUR1/2-like"/>
</dbReference>
<dbReference type="GO" id="GO:0005524">
    <property type="term" value="F:ATP binding"/>
    <property type="evidence" value="ECO:0007669"/>
    <property type="project" value="InterPro"/>
</dbReference>
<dbReference type="EMBL" id="JARYMX010000005">
    <property type="protein sequence ID" value="KAJ9546685.1"/>
    <property type="molecule type" value="Genomic_DNA"/>
</dbReference>
<feature type="compositionally biased region" description="Polar residues" evidence="1">
    <location>
        <begin position="400"/>
        <end position="409"/>
    </location>
</feature>
<dbReference type="InterPro" id="IPR001245">
    <property type="entry name" value="Ser-Thr/Tyr_kinase_cat_dom"/>
</dbReference>
<evidence type="ECO:0000313" key="4">
    <source>
        <dbReference type="Proteomes" id="UP001172457"/>
    </source>
</evidence>
<dbReference type="PANTHER" id="PTHR27003">
    <property type="entry name" value="OS07G0166700 PROTEIN"/>
    <property type="match status" value="1"/>
</dbReference>
<feature type="domain" description="Protein kinase" evidence="2">
    <location>
        <begin position="34"/>
        <end position="356"/>
    </location>
</feature>
<dbReference type="GO" id="GO:0004714">
    <property type="term" value="F:transmembrane receptor protein tyrosine kinase activity"/>
    <property type="evidence" value="ECO:0007669"/>
    <property type="project" value="InterPro"/>
</dbReference>
<dbReference type="Gene3D" id="1.10.510.10">
    <property type="entry name" value="Transferase(Phosphotransferase) domain 1"/>
    <property type="match status" value="1"/>
</dbReference>
<dbReference type="InterPro" id="IPR008271">
    <property type="entry name" value="Ser/Thr_kinase_AS"/>
</dbReference>
<feature type="compositionally biased region" description="Low complexity" evidence="1">
    <location>
        <begin position="410"/>
        <end position="420"/>
    </location>
</feature>
<dbReference type="Gene3D" id="3.30.200.20">
    <property type="entry name" value="Phosphorylase Kinase, domain 1"/>
    <property type="match status" value="1"/>
</dbReference>